<evidence type="ECO:0000313" key="3">
    <source>
        <dbReference type="EMBL" id="CAF4458398.1"/>
    </source>
</evidence>
<dbReference type="EMBL" id="CAJOBP010005034">
    <property type="protein sequence ID" value="CAF4458398.1"/>
    <property type="molecule type" value="Genomic_DNA"/>
</dbReference>
<keyword evidence="9" id="KW-1185">Reference proteome</keyword>
<evidence type="ECO:0000313" key="6">
    <source>
        <dbReference type="EMBL" id="CAF4537236.1"/>
    </source>
</evidence>
<organism evidence="4 8">
    <name type="scientific">Rotaria socialis</name>
    <dbReference type="NCBI Taxonomy" id="392032"/>
    <lineage>
        <taxon>Eukaryota</taxon>
        <taxon>Metazoa</taxon>
        <taxon>Spiralia</taxon>
        <taxon>Gnathifera</taxon>
        <taxon>Rotifera</taxon>
        <taxon>Eurotatoria</taxon>
        <taxon>Bdelloidea</taxon>
        <taxon>Philodinida</taxon>
        <taxon>Philodinidae</taxon>
        <taxon>Rotaria</taxon>
    </lineage>
</organism>
<evidence type="ECO:0000313" key="9">
    <source>
        <dbReference type="Proteomes" id="UP000663873"/>
    </source>
</evidence>
<accession>A0A820VCA7</accession>
<dbReference type="Proteomes" id="UP000663825">
    <property type="component" value="Unassembled WGS sequence"/>
</dbReference>
<evidence type="ECO:0000313" key="8">
    <source>
        <dbReference type="Proteomes" id="UP000663851"/>
    </source>
</evidence>
<dbReference type="EMBL" id="CAJNYD010001189">
    <property type="protein sequence ID" value="CAF3323035.1"/>
    <property type="molecule type" value="Genomic_DNA"/>
</dbReference>
<dbReference type="EMBL" id="CAJOBR010000695">
    <property type="protein sequence ID" value="CAF4537236.1"/>
    <property type="molecule type" value="Genomic_DNA"/>
</dbReference>
<evidence type="ECO:0000313" key="1">
    <source>
        <dbReference type="EMBL" id="CAF3086378.1"/>
    </source>
</evidence>
<proteinExistence type="predicted"/>
<sequence>MEGLDNLYQINQRIEELQQRVLVLMYTDGERCINFNMDALKHVGNIRVELDNLLRARFHSVKGCYSPKTIALNQLNP</sequence>
<dbReference type="Proteomes" id="UP000663838">
    <property type="component" value="Unassembled WGS sequence"/>
</dbReference>
<evidence type="ECO:0000313" key="4">
    <source>
        <dbReference type="EMBL" id="CAF4498682.1"/>
    </source>
</evidence>
<reference evidence="4" key="1">
    <citation type="submission" date="2021-02" db="EMBL/GenBank/DDBJ databases">
        <authorList>
            <person name="Nowell W R."/>
        </authorList>
    </citation>
    <scope>NUCLEOTIDE SEQUENCE</scope>
</reference>
<evidence type="ECO:0000313" key="7">
    <source>
        <dbReference type="EMBL" id="CAF4910728.1"/>
    </source>
</evidence>
<evidence type="ECO:0000313" key="5">
    <source>
        <dbReference type="EMBL" id="CAF4503857.1"/>
    </source>
</evidence>
<dbReference type="Proteomes" id="UP000663851">
    <property type="component" value="Unassembled WGS sequence"/>
</dbReference>
<evidence type="ECO:0000313" key="2">
    <source>
        <dbReference type="EMBL" id="CAF3323035.1"/>
    </source>
</evidence>
<dbReference type="EMBL" id="CAJNXB010000688">
    <property type="protein sequence ID" value="CAF3086378.1"/>
    <property type="molecule type" value="Genomic_DNA"/>
</dbReference>
<name>A0A820VCA7_9BILA</name>
<gene>
    <name evidence="4" type="ORF">HFQ381_LOCUS27604</name>
    <name evidence="2" type="ORF">LUA448_LOCUS10145</name>
    <name evidence="6" type="ORF">QYT958_LOCUS7337</name>
    <name evidence="1" type="ORF">TIS948_LOCUS6045</name>
    <name evidence="7" type="ORF">TOA249_LOCUS31370</name>
    <name evidence="5" type="ORF">TSG867_LOCUS21311</name>
    <name evidence="3" type="ORF">UJA718_LOCUS23310</name>
</gene>
<dbReference type="EMBL" id="CAJOBS010006250">
    <property type="protein sequence ID" value="CAF4910728.1"/>
    <property type="molecule type" value="Genomic_DNA"/>
</dbReference>
<dbReference type="Proteomes" id="UP000663848">
    <property type="component" value="Unassembled WGS sequence"/>
</dbReference>
<dbReference type="EMBL" id="CAJOBO010003624">
    <property type="protein sequence ID" value="CAF4498682.1"/>
    <property type="molecule type" value="Genomic_DNA"/>
</dbReference>
<dbReference type="Proteomes" id="UP000663833">
    <property type="component" value="Unassembled WGS sequence"/>
</dbReference>
<protein>
    <submittedName>
        <fullName evidence="4">Uncharacterized protein</fullName>
    </submittedName>
</protein>
<dbReference type="AlphaFoldDB" id="A0A820VCA7"/>
<dbReference type="EMBL" id="CAJOBQ010001638">
    <property type="protein sequence ID" value="CAF4503857.1"/>
    <property type="molecule type" value="Genomic_DNA"/>
</dbReference>
<dbReference type="Proteomes" id="UP000663873">
    <property type="component" value="Unassembled WGS sequence"/>
</dbReference>
<comment type="caution">
    <text evidence="4">The sequence shown here is derived from an EMBL/GenBank/DDBJ whole genome shotgun (WGS) entry which is preliminary data.</text>
</comment>
<dbReference type="Proteomes" id="UP000663862">
    <property type="component" value="Unassembled WGS sequence"/>
</dbReference>